<dbReference type="InterPro" id="IPR001444">
    <property type="entry name" value="Flag_bb_rod_N"/>
</dbReference>
<protein>
    <submittedName>
        <fullName evidence="8">Flagellar hook-basal body protein</fullName>
    </submittedName>
</protein>
<evidence type="ECO:0000259" key="6">
    <source>
        <dbReference type="Pfam" id="PF06429"/>
    </source>
</evidence>
<feature type="domain" description="Flagellar hook protein FlgE/F/G-like D1" evidence="7">
    <location>
        <begin position="88"/>
        <end position="153"/>
    </location>
</feature>
<reference evidence="8" key="1">
    <citation type="submission" date="2020-10" db="EMBL/GenBank/DDBJ databases">
        <title>Connecting structure to function with the recovery of over 1000 high-quality activated sludge metagenome-assembled genomes encoding full-length rRNA genes using long-read sequencing.</title>
        <authorList>
            <person name="Singleton C.M."/>
            <person name="Petriglieri F."/>
            <person name="Kristensen J.M."/>
            <person name="Kirkegaard R.H."/>
            <person name="Michaelsen T.Y."/>
            <person name="Andersen M.H."/>
            <person name="Karst S.M."/>
            <person name="Dueholm M.S."/>
            <person name="Nielsen P.H."/>
            <person name="Albertsen M."/>
        </authorList>
    </citation>
    <scope>NUCLEOTIDE SEQUENCE</scope>
    <source>
        <strain evidence="8">Skiv_18-Q3-R9-52_MAXAC.067</strain>
    </source>
</reference>
<dbReference type="GO" id="GO:0071978">
    <property type="term" value="P:bacterial-type flagellum-dependent swarming motility"/>
    <property type="evidence" value="ECO:0007669"/>
    <property type="project" value="TreeGrafter"/>
</dbReference>
<evidence type="ECO:0000256" key="3">
    <source>
        <dbReference type="ARBA" id="ARBA00023143"/>
    </source>
</evidence>
<dbReference type="EMBL" id="JADKIO010000005">
    <property type="protein sequence ID" value="MBK9795615.1"/>
    <property type="molecule type" value="Genomic_DNA"/>
</dbReference>
<organism evidence="8 9">
    <name type="scientific">Candidatus Geothrix skivensis</name>
    <dbReference type="NCBI Taxonomy" id="2954439"/>
    <lineage>
        <taxon>Bacteria</taxon>
        <taxon>Pseudomonadati</taxon>
        <taxon>Acidobacteriota</taxon>
        <taxon>Holophagae</taxon>
        <taxon>Holophagales</taxon>
        <taxon>Holophagaceae</taxon>
        <taxon>Geothrix</taxon>
    </lineage>
</organism>
<feature type="domain" description="Flagellar basal-body/hook protein C-terminal" evidence="6">
    <location>
        <begin position="197"/>
        <end position="231"/>
    </location>
</feature>
<comment type="caution">
    <text evidence="8">The sequence shown here is derived from an EMBL/GenBank/DDBJ whole genome shotgun (WGS) entry which is preliminary data.</text>
</comment>
<keyword evidence="8" id="KW-0282">Flagellum</keyword>
<dbReference type="Pfam" id="PF00460">
    <property type="entry name" value="Flg_bb_rod"/>
    <property type="match status" value="1"/>
</dbReference>
<comment type="subcellular location">
    <subcellularLocation>
        <location evidence="1 4">Bacterial flagellum basal body</location>
    </subcellularLocation>
</comment>
<sequence length="247" mass="26058">MDPGYYVAAGSLKARSFQLEVVANNLANAATVGYKPDMPFFAVFNKAAGSGRKLPLSGYLNDGVVFAETGVVTGQGALRATGRSLDLAVEGNAFLRVQTPAGDRVTRDGRLQMGTDGQLQAMDGSPVLGKNGQPIQVDPKKGNVSITADGTVSQKDQPLGQLDLKAYEKPGALKRVGALRFDPTGATEAPVKATVTQGHLEQSAVDSASTMVEMIRLNRLFEMSMKVAATLTNDLDSRSINDVAITR</sequence>
<keyword evidence="8" id="KW-0966">Cell projection</keyword>
<evidence type="ECO:0000313" key="9">
    <source>
        <dbReference type="Proteomes" id="UP000886657"/>
    </source>
</evidence>
<dbReference type="InterPro" id="IPR053967">
    <property type="entry name" value="LlgE_F_G-like_D1"/>
</dbReference>
<name>A0A9D7SF83_9BACT</name>
<dbReference type="GO" id="GO:0009425">
    <property type="term" value="C:bacterial-type flagellum basal body"/>
    <property type="evidence" value="ECO:0007669"/>
    <property type="project" value="UniProtKB-SubCell"/>
</dbReference>
<evidence type="ECO:0000256" key="2">
    <source>
        <dbReference type="ARBA" id="ARBA00009677"/>
    </source>
</evidence>
<dbReference type="Pfam" id="PF06429">
    <property type="entry name" value="Flg_bbr_C"/>
    <property type="match status" value="1"/>
</dbReference>
<evidence type="ECO:0000259" key="7">
    <source>
        <dbReference type="Pfam" id="PF22692"/>
    </source>
</evidence>
<dbReference type="PANTHER" id="PTHR30435:SF19">
    <property type="entry name" value="FLAGELLAR BASAL-BODY ROD PROTEIN FLGG"/>
    <property type="match status" value="1"/>
</dbReference>
<gene>
    <name evidence="8" type="ORF">IPP58_03830</name>
</gene>
<dbReference type="Pfam" id="PF22692">
    <property type="entry name" value="LlgE_F_G_D1"/>
    <property type="match status" value="1"/>
</dbReference>
<evidence type="ECO:0000256" key="1">
    <source>
        <dbReference type="ARBA" id="ARBA00004117"/>
    </source>
</evidence>
<keyword evidence="8" id="KW-0969">Cilium</keyword>
<comment type="similarity">
    <text evidence="2 4">Belongs to the flagella basal body rod proteins family.</text>
</comment>
<keyword evidence="3 4" id="KW-0975">Bacterial flagellum</keyword>
<dbReference type="SUPFAM" id="SSF117143">
    <property type="entry name" value="Flagellar hook protein flgE"/>
    <property type="match status" value="1"/>
</dbReference>
<dbReference type="NCBIfam" id="TIGR03506">
    <property type="entry name" value="FlgEFG_subfam"/>
    <property type="match status" value="1"/>
</dbReference>
<dbReference type="InterPro" id="IPR020013">
    <property type="entry name" value="Flagellar_FlgE/F/G"/>
</dbReference>
<dbReference type="PANTHER" id="PTHR30435">
    <property type="entry name" value="FLAGELLAR PROTEIN"/>
    <property type="match status" value="1"/>
</dbReference>
<dbReference type="AlphaFoldDB" id="A0A9D7SF83"/>
<dbReference type="InterPro" id="IPR037925">
    <property type="entry name" value="FlgE/F/G-like"/>
</dbReference>
<evidence type="ECO:0000256" key="4">
    <source>
        <dbReference type="RuleBase" id="RU362116"/>
    </source>
</evidence>
<proteinExistence type="inferred from homology"/>
<accession>A0A9D7SF83</accession>
<dbReference type="Proteomes" id="UP000886657">
    <property type="component" value="Unassembled WGS sequence"/>
</dbReference>
<evidence type="ECO:0000259" key="5">
    <source>
        <dbReference type="Pfam" id="PF00460"/>
    </source>
</evidence>
<evidence type="ECO:0000313" key="8">
    <source>
        <dbReference type="EMBL" id="MBK9795615.1"/>
    </source>
</evidence>
<feature type="domain" description="Flagellar basal body rod protein N-terminal" evidence="5">
    <location>
        <begin position="6"/>
        <end position="35"/>
    </location>
</feature>
<dbReference type="InterPro" id="IPR010930">
    <property type="entry name" value="Flg_bb/hook_C_dom"/>
</dbReference>